<dbReference type="SMART" id="SM00385">
    <property type="entry name" value="CYCLIN"/>
    <property type="match status" value="1"/>
</dbReference>
<reference evidence="8" key="2">
    <citation type="submission" date="2020-05" db="UniProtKB">
        <authorList>
            <consortium name="EnsemblMetazoa"/>
        </authorList>
    </citation>
    <scope>IDENTIFICATION</scope>
    <source>
        <strain evidence="8">IAEA</strain>
    </source>
</reference>
<dbReference type="Proteomes" id="UP000092460">
    <property type="component" value="Unassembled WGS sequence"/>
</dbReference>
<keyword evidence="1" id="KW-0132">Cell division</keyword>
<dbReference type="InterPro" id="IPR004367">
    <property type="entry name" value="Cyclin_C-dom"/>
</dbReference>
<dbReference type="GO" id="GO:0019887">
    <property type="term" value="F:protein kinase regulator activity"/>
    <property type="evidence" value="ECO:0007669"/>
    <property type="project" value="UniProtKB-ARBA"/>
</dbReference>
<name>A0A1B0B8N9_9MUSC</name>
<keyword evidence="9" id="KW-1185">Reference proteome</keyword>
<dbReference type="Pfam" id="PF00134">
    <property type="entry name" value="Cyclin_N"/>
    <property type="match status" value="1"/>
</dbReference>
<dbReference type="CDD" id="cd20528">
    <property type="entry name" value="CYCLIN_CCNJ-like_rpt1"/>
    <property type="match status" value="1"/>
</dbReference>
<dbReference type="Gene3D" id="1.10.472.10">
    <property type="entry name" value="Cyclin-like"/>
    <property type="match status" value="2"/>
</dbReference>
<dbReference type="STRING" id="67801.A0A1B0B8N9"/>
<dbReference type="InterPro" id="IPR013763">
    <property type="entry name" value="Cyclin-like_dom"/>
</dbReference>
<evidence type="ECO:0000256" key="1">
    <source>
        <dbReference type="ARBA" id="ARBA00022618"/>
    </source>
</evidence>
<feature type="domain" description="Cyclin-like" evidence="6">
    <location>
        <begin position="119"/>
        <end position="205"/>
    </location>
</feature>
<accession>A0A1B0B8N9</accession>
<evidence type="ECO:0000313" key="9">
    <source>
        <dbReference type="Proteomes" id="UP000092460"/>
    </source>
</evidence>
<sequence>MDDKENAQASRIDPFVVLSNENCASDFSRKDLIMNNEQDCLSATIPHVRFQQDRSFVNAFTQISSSSIFHKDSQERINKSDWVSDYSKDIFETLLQTEMKRRIIYFRSQQCHFRPMLLKLIKDACDCYNLCRITLHLAVYLLDCFMDMHTVQVDRLNLTVLACLMIAAKIEEAEMDMPRFAHLNNLVGDIYTLDEFKTIECKVLATINFDLIRPTAATFSEYFSNSFITVSDYQRQLQSELLSYTTIADPTVEHRGRYSGYADMQATLNKKYFELIDISLNYLRFANVKPSVLASAGIAAIRKMHGVFPVWTMHLEDLTTYKYDTISSLVDAVIAVLHLQFENECLQIPYSLTTAFMSFGQSPHSAIALASDLKSDTDNEHDYVNGNDSDEEEGEESESNKEERSEDAKEEDENGAEKISDHCLEYLLTPKRRRLH</sequence>
<dbReference type="EnsemblMetazoa" id="GPPI022406-RA">
    <property type="protein sequence ID" value="GPPI022406-PA"/>
    <property type="gene ID" value="GPPI022406"/>
</dbReference>
<dbReference type="PANTHER" id="PTHR10177">
    <property type="entry name" value="CYCLINS"/>
    <property type="match status" value="1"/>
</dbReference>
<dbReference type="InterPro" id="IPR039361">
    <property type="entry name" value="Cyclin"/>
</dbReference>
<dbReference type="AlphaFoldDB" id="A0A1B0B8N9"/>
<dbReference type="VEuPathDB" id="VectorBase:GPPI022406"/>
<dbReference type="Pfam" id="PF02984">
    <property type="entry name" value="Cyclin_C"/>
    <property type="match status" value="1"/>
</dbReference>
<dbReference type="SMART" id="SM01332">
    <property type="entry name" value="Cyclin_C"/>
    <property type="match status" value="1"/>
</dbReference>
<keyword evidence="3" id="KW-0131">Cell cycle</keyword>
<reference evidence="9" key="1">
    <citation type="submission" date="2015-01" db="EMBL/GenBank/DDBJ databases">
        <authorList>
            <person name="Aksoy S."/>
            <person name="Warren W."/>
            <person name="Wilson R.K."/>
        </authorList>
    </citation>
    <scope>NUCLEOTIDE SEQUENCE [LARGE SCALE GENOMIC DNA]</scope>
    <source>
        <strain evidence="9">IAEA</strain>
    </source>
</reference>
<evidence type="ECO:0000256" key="2">
    <source>
        <dbReference type="ARBA" id="ARBA00023127"/>
    </source>
</evidence>
<keyword evidence="2 4" id="KW-0195">Cyclin</keyword>
<dbReference type="GO" id="GO:0051726">
    <property type="term" value="P:regulation of cell cycle"/>
    <property type="evidence" value="ECO:0007669"/>
    <property type="project" value="UniProtKB-ARBA"/>
</dbReference>
<feature type="compositionally biased region" description="Acidic residues" evidence="5">
    <location>
        <begin position="388"/>
        <end position="397"/>
    </location>
</feature>
<dbReference type="InterPro" id="IPR036915">
    <property type="entry name" value="Cyclin-like_sf"/>
</dbReference>
<feature type="region of interest" description="Disordered" evidence="5">
    <location>
        <begin position="377"/>
        <end position="422"/>
    </location>
</feature>
<dbReference type="SUPFAM" id="SSF47954">
    <property type="entry name" value="Cyclin-like"/>
    <property type="match status" value="2"/>
</dbReference>
<organism evidence="8 9">
    <name type="scientific">Glossina palpalis gambiensis</name>
    <dbReference type="NCBI Taxonomy" id="67801"/>
    <lineage>
        <taxon>Eukaryota</taxon>
        <taxon>Metazoa</taxon>
        <taxon>Ecdysozoa</taxon>
        <taxon>Arthropoda</taxon>
        <taxon>Hexapoda</taxon>
        <taxon>Insecta</taxon>
        <taxon>Pterygota</taxon>
        <taxon>Neoptera</taxon>
        <taxon>Endopterygota</taxon>
        <taxon>Diptera</taxon>
        <taxon>Brachycera</taxon>
        <taxon>Muscomorpha</taxon>
        <taxon>Hippoboscoidea</taxon>
        <taxon>Glossinidae</taxon>
        <taxon>Glossina</taxon>
    </lineage>
</organism>
<feature type="domain" description="Cyclin C-terminal" evidence="7">
    <location>
        <begin position="214"/>
        <end position="373"/>
    </location>
</feature>
<evidence type="ECO:0000256" key="4">
    <source>
        <dbReference type="RuleBase" id="RU000383"/>
    </source>
</evidence>
<comment type="similarity">
    <text evidence="4">Belongs to the cyclin family.</text>
</comment>
<dbReference type="GO" id="GO:0051301">
    <property type="term" value="P:cell division"/>
    <property type="evidence" value="ECO:0007669"/>
    <property type="project" value="UniProtKB-KW"/>
</dbReference>
<evidence type="ECO:0008006" key="10">
    <source>
        <dbReference type="Google" id="ProtNLM"/>
    </source>
</evidence>
<protein>
    <recommendedName>
        <fullName evidence="10">Cyclin-like domain-containing protein</fullName>
    </recommendedName>
</protein>
<dbReference type="CDD" id="cd20529">
    <property type="entry name" value="CYCLIN_CCNJ-like_rpt2"/>
    <property type="match status" value="1"/>
</dbReference>
<evidence type="ECO:0000313" key="8">
    <source>
        <dbReference type="EnsemblMetazoa" id="GPPI022406-PA"/>
    </source>
</evidence>
<evidence type="ECO:0000256" key="3">
    <source>
        <dbReference type="ARBA" id="ARBA00023306"/>
    </source>
</evidence>
<proteinExistence type="inferred from homology"/>
<dbReference type="EMBL" id="JXJN01010019">
    <property type="status" value="NOT_ANNOTATED_CDS"/>
    <property type="molecule type" value="Genomic_DNA"/>
</dbReference>
<feature type="compositionally biased region" description="Basic and acidic residues" evidence="5">
    <location>
        <begin position="398"/>
        <end position="407"/>
    </location>
</feature>
<dbReference type="FunFam" id="1.10.472.10:FF:000010">
    <property type="entry name" value="G1/S-specific cyclin Cln1"/>
    <property type="match status" value="1"/>
</dbReference>
<evidence type="ECO:0000256" key="5">
    <source>
        <dbReference type="SAM" id="MobiDB-lite"/>
    </source>
</evidence>
<evidence type="ECO:0000259" key="7">
    <source>
        <dbReference type="SMART" id="SM01332"/>
    </source>
</evidence>
<dbReference type="InterPro" id="IPR006671">
    <property type="entry name" value="Cyclin_N"/>
</dbReference>
<evidence type="ECO:0000259" key="6">
    <source>
        <dbReference type="SMART" id="SM00385"/>
    </source>
</evidence>